<feature type="coiled-coil region" evidence="6">
    <location>
        <begin position="452"/>
        <end position="480"/>
    </location>
</feature>
<feature type="domain" description="SH3" evidence="8">
    <location>
        <begin position="716"/>
        <end position="775"/>
    </location>
</feature>
<keyword evidence="2 5" id="KW-0728">SH3 domain</keyword>
<evidence type="ECO:0000256" key="6">
    <source>
        <dbReference type="SAM" id="Coils"/>
    </source>
</evidence>
<dbReference type="CDD" id="cd11780">
    <property type="entry name" value="SH3_Sorbs_3"/>
    <property type="match status" value="1"/>
</dbReference>
<dbReference type="SMART" id="SM00326">
    <property type="entry name" value="SH3"/>
    <property type="match status" value="3"/>
</dbReference>
<feature type="compositionally biased region" description="Polar residues" evidence="7">
    <location>
        <begin position="687"/>
        <end position="697"/>
    </location>
</feature>
<feature type="compositionally biased region" description="Pro residues" evidence="7">
    <location>
        <begin position="107"/>
        <end position="134"/>
    </location>
</feature>
<evidence type="ECO:0000256" key="4">
    <source>
        <dbReference type="ARBA" id="ARBA00022949"/>
    </source>
</evidence>
<dbReference type="AlphaFoldDB" id="A0A1E1XK21"/>
<sequence length="775" mass="87295">VWSPWSNDTSTSGVKMEQANGILKVSAEGGSSPHAADVANGSVTPGYRPVKFSPTAHLTRSPSQTQAPQDAAPPSPTAALKSSWNPIVSQLKEQHSASSPPAVEQAPFPPAPLPPAEPPVQPPHRSPSGLPPSQSPTVTLLQKAREGQIPKGALYIDDHHDTYADPRRPGARPNEPYVYDQRVTVDGDRVHTDTYYAMPTVKEVSTGQRATIPAPPKYEGIGPTINGIPVGLRTERRYQNVKDEYASDWYKTMFKRLHKYGTGDYQTIDYKRRGNQHSDGYMSEPDFSRDDDRPMFGGKGAKRAINRSYANGLSTLPGSYKIQPRSIEEYEPGHSSIAEREAAFSSRYLPPLDTPKPKYTLSDGYESDSTLIRKTGSRMNHLDSRQQREWYKAVQRGEDIPLEGLGKPAPQKPPEPVIGPYPPADNSDLDEYEAQLHRYLESQVNIHYRTPVRTEEKEYVEEEELRRRQEAAMRKFYEEEFHKKQQRQSAELEMRRHNDYLLPSQKSPIPLDRYENSFEPTVSRTYRPSEPKTLAKVLYNFFAQSPKEINLRKGDLVYIRRKIDSNWYEGEHHGLVGIFPVSYVEVIPAESAHLQPRRALEGLARAKFNFSAQTPAELSMFRGETVVLVRRVDANWYEGRIGTKRGICPAAYLEVISEPQEIVSTTVSPKPPASPVYGPIVGDVRSQRSPASYSPQQGRRKESPQLTSSALHVDSCEPISYRVLYSYRPQHEDELELREGDTVLVMEKCDDGWYLGSSLRTGLFGTFPGNYVERI</sequence>
<feature type="region of interest" description="Disordered" evidence="7">
    <location>
        <begin position="664"/>
        <end position="709"/>
    </location>
</feature>
<keyword evidence="3" id="KW-0677">Repeat</keyword>
<feature type="domain" description="SoHo" evidence="9">
    <location>
        <begin position="212"/>
        <end position="279"/>
    </location>
</feature>
<dbReference type="PROSITE" id="PS50831">
    <property type="entry name" value="SOHO"/>
    <property type="match status" value="1"/>
</dbReference>
<evidence type="ECO:0000259" key="8">
    <source>
        <dbReference type="PROSITE" id="PS50002"/>
    </source>
</evidence>
<reference evidence="10" key="2">
    <citation type="journal article" date="2017" name="Front. Cell. Infect. Microbiol.">
        <title>Analysis of the Salivary Gland Transcriptome of Unfed and Partially Fed Amblyomma sculptum Ticks and Descriptive Proteome of the Saliva.</title>
        <authorList>
            <person name="Esteves E."/>
            <person name="Maruyama S.R."/>
            <person name="Kawahara R."/>
            <person name="Fujita A."/>
            <person name="Martins L.A."/>
            <person name="Righi A.A."/>
            <person name="Costa F.B."/>
            <person name="Palmisano G."/>
            <person name="Labruna M.B."/>
            <person name="Sa-Nunes A."/>
            <person name="Ribeiro J.M.C."/>
            <person name="Fogaca A.C."/>
        </authorList>
    </citation>
    <scope>NUCLEOTIDE SEQUENCE</scope>
</reference>
<feature type="compositionally biased region" description="Polar residues" evidence="7">
    <location>
        <begin position="56"/>
        <end position="68"/>
    </location>
</feature>
<reference evidence="10" key="1">
    <citation type="submission" date="2016-09" db="EMBL/GenBank/DDBJ databases">
        <authorList>
            <person name="Capua I."/>
            <person name="De Benedictis P."/>
            <person name="Joannis T."/>
            <person name="Lombin L.H."/>
            <person name="Cattoli G."/>
        </authorList>
    </citation>
    <scope>NUCLEOTIDE SEQUENCE</scope>
</reference>
<dbReference type="FunFam" id="2.30.30.40:FF:000001">
    <property type="entry name" value="Sorbin and SH3 domain-containing protein 1 isoform 2"/>
    <property type="match status" value="1"/>
</dbReference>
<dbReference type="InterPro" id="IPR036028">
    <property type="entry name" value="SH3-like_dom_sf"/>
</dbReference>
<evidence type="ECO:0000313" key="10">
    <source>
        <dbReference type="EMBL" id="JAT99459.1"/>
    </source>
</evidence>
<evidence type="ECO:0000256" key="1">
    <source>
        <dbReference type="ARBA" id="ARBA00004282"/>
    </source>
</evidence>
<name>A0A1E1XK21_AMBSC</name>
<evidence type="ECO:0000256" key="7">
    <source>
        <dbReference type="SAM" id="MobiDB-lite"/>
    </source>
</evidence>
<comment type="subcellular location">
    <subcellularLocation>
        <location evidence="1">Cell junction</location>
    </subcellularLocation>
</comment>
<keyword evidence="4" id="KW-0965">Cell junction</keyword>
<dbReference type="PRINTS" id="PR00452">
    <property type="entry name" value="SH3DOMAIN"/>
</dbReference>
<evidence type="ECO:0000256" key="5">
    <source>
        <dbReference type="PROSITE-ProRule" id="PRU00192"/>
    </source>
</evidence>
<dbReference type="EMBL" id="GFAA01003975">
    <property type="protein sequence ID" value="JAT99459.1"/>
    <property type="molecule type" value="mRNA"/>
</dbReference>
<dbReference type="InterPro" id="IPR001452">
    <property type="entry name" value="SH3_domain"/>
</dbReference>
<feature type="domain" description="SH3" evidence="8">
    <location>
        <begin position="530"/>
        <end position="589"/>
    </location>
</feature>
<feature type="domain" description="SH3" evidence="8">
    <location>
        <begin position="599"/>
        <end position="658"/>
    </location>
</feature>
<dbReference type="PROSITE" id="PS50002">
    <property type="entry name" value="SH3"/>
    <property type="match status" value="3"/>
</dbReference>
<dbReference type="PANTHER" id="PTHR14167">
    <property type="entry name" value="SH3 DOMAIN-CONTAINING"/>
    <property type="match status" value="1"/>
</dbReference>
<dbReference type="SUPFAM" id="SSF50044">
    <property type="entry name" value="SH3-domain"/>
    <property type="match status" value="3"/>
</dbReference>
<dbReference type="Gene3D" id="2.30.30.40">
    <property type="entry name" value="SH3 Domains"/>
    <property type="match status" value="3"/>
</dbReference>
<feature type="region of interest" description="Disordered" evidence="7">
    <location>
        <begin position="24"/>
        <end position="175"/>
    </location>
</feature>
<dbReference type="PRINTS" id="PR00499">
    <property type="entry name" value="P67PHOX"/>
</dbReference>
<dbReference type="Pfam" id="PF14604">
    <property type="entry name" value="SH3_9"/>
    <property type="match status" value="2"/>
</dbReference>
<evidence type="ECO:0000256" key="3">
    <source>
        <dbReference type="ARBA" id="ARBA00022737"/>
    </source>
</evidence>
<feature type="non-terminal residue" evidence="10">
    <location>
        <position position="1"/>
    </location>
</feature>
<accession>A0A1E1XK21</accession>
<dbReference type="GO" id="GO:0070161">
    <property type="term" value="C:anchoring junction"/>
    <property type="evidence" value="ECO:0007669"/>
    <property type="project" value="UniProtKB-SubCell"/>
</dbReference>
<dbReference type="CDD" id="cd11781">
    <property type="entry name" value="SH3_Sorbs_1"/>
    <property type="match status" value="1"/>
</dbReference>
<proteinExistence type="evidence at transcript level"/>
<dbReference type="InterPro" id="IPR050384">
    <property type="entry name" value="Endophilin_SH3RF"/>
</dbReference>
<keyword evidence="6" id="KW-0175">Coiled coil</keyword>
<feature type="compositionally biased region" description="Basic and acidic residues" evidence="7">
    <location>
        <begin position="156"/>
        <end position="168"/>
    </location>
</feature>
<dbReference type="InterPro" id="IPR003127">
    <property type="entry name" value="SoHo_dom"/>
</dbReference>
<dbReference type="Pfam" id="PF00018">
    <property type="entry name" value="SH3_1"/>
    <property type="match status" value="1"/>
</dbReference>
<organism evidence="10">
    <name type="scientific">Amblyomma sculptum</name>
    <name type="common">Tick</name>
    <dbReference type="NCBI Taxonomy" id="1581419"/>
    <lineage>
        <taxon>Eukaryota</taxon>
        <taxon>Metazoa</taxon>
        <taxon>Ecdysozoa</taxon>
        <taxon>Arthropoda</taxon>
        <taxon>Chelicerata</taxon>
        <taxon>Arachnida</taxon>
        <taxon>Acari</taxon>
        <taxon>Parasitiformes</taxon>
        <taxon>Ixodida</taxon>
        <taxon>Ixodoidea</taxon>
        <taxon>Ixodidae</taxon>
        <taxon>Amblyomminae</taxon>
        <taxon>Amblyomma</taxon>
    </lineage>
</organism>
<dbReference type="PANTHER" id="PTHR14167:SF116">
    <property type="entry name" value="CAP, ISOFORM AC"/>
    <property type="match status" value="1"/>
</dbReference>
<evidence type="ECO:0000259" key="9">
    <source>
        <dbReference type="PROSITE" id="PS50831"/>
    </source>
</evidence>
<protein>
    <submittedName>
        <fullName evidence="10">Putative sorbin and sh3 domain-containing protein</fullName>
    </submittedName>
</protein>
<dbReference type="SMART" id="SM00459">
    <property type="entry name" value="Sorb"/>
    <property type="match status" value="1"/>
</dbReference>
<evidence type="ECO:0000256" key="2">
    <source>
        <dbReference type="ARBA" id="ARBA00022443"/>
    </source>
</evidence>